<dbReference type="EMBL" id="CP018911">
    <property type="protein sequence ID" value="AZU03675.1"/>
    <property type="molecule type" value="Genomic_DNA"/>
</dbReference>
<dbReference type="OrthoDB" id="9901608at2"/>
<reference evidence="1 2" key="1">
    <citation type="submission" date="2016-12" db="EMBL/GenBank/DDBJ databases">
        <title>The genome of dimorphic prosthecate Glycocaulis alkaliphilus 6b-8t, isolated from crude oil dictates its adaptability in petroleum environments.</title>
        <authorList>
            <person name="Wu X.-L."/>
            <person name="Geng S."/>
        </authorList>
    </citation>
    <scope>NUCLEOTIDE SEQUENCE [LARGE SCALE GENOMIC DNA]</scope>
    <source>
        <strain evidence="1 2">6B-8</strain>
    </source>
</reference>
<dbReference type="AlphaFoldDB" id="A0A3T0E8D7"/>
<name>A0A3T0E8D7_9PROT</name>
<sequence>MVVLSDLLNHERLSGMVIDFRTVSHLFNDLEYAELAKRARLFSPTYFPVGWITGPCHADKAELMVRLLRQHGLNSRSFTSWATLTAWLGCPQAMDPLPRETLEV</sequence>
<proteinExistence type="predicted"/>
<dbReference type="KEGG" id="gak:X907_1137"/>
<dbReference type="Proteomes" id="UP000286954">
    <property type="component" value="Chromosome"/>
</dbReference>
<keyword evidence="2" id="KW-1185">Reference proteome</keyword>
<gene>
    <name evidence="1" type="ORF">X907_1137</name>
</gene>
<organism evidence="1 2">
    <name type="scientific">Glycocaulis alkaliphilus</name>
    <dbReference type="NCBI Taxonomy" id="1434191"/>
    <lineage>
        <taxon>Bacteria</taxon>
        <taxon>Pseudomonadati</taxon>
        <taxon>Pseudomonadota</taxon>
        <taxon>Alphaproteobacteria</taxon>
        <taxon>Maricaulales</taxon>
        <taxon>Maricaulaceae</taxon>
        <taxon>Glycocaulis</taxon>
    </lineage>
</organism>
<protein>
    <submittedName>
        <fullName evidence="1">Uncharacterized protein</fullName>
    </submittedName>
</protein>
<evidence type="ECO:0000313" key="2">
    <source>
        <dbReference type="Proteomes" id="UP000286954"/>
    </source>
</evidence>
<dbReference type="RefSeq" id="WP_127566062.1">
    <property type="nucleotide sequence ID" value="NZ_CP018911.1"/>
</dbReference>
<evidence type="ECO:0000313" key="1">
    <source>
        <dbReference type="EMBL" id="AZU03675.1"/>
    </source>
</evidence>
<accession>A0A3T0E8D7</accession>